<evidence type="ECO:0000313" key="1">
    <source>
        <dbReference type="EMBL" id="QSB04371.1"/>
    </source>
</evidence>
<dbReference type="RefSeq" id="WP_213170368.1">
    <property type="nucleotide sequence ID" value="NZ_CP070496.1"/>
</dbReference>
<accession>A0A895XEV8</accession>
<dbReference type="KEGG" id="nav:JQS30_11265"/>
<dbReference type="AlphaFoldDB" id="A0A895XEV8"/>
<evidence type="ECO:0000313" key="2">
    <source>
        <dbReference type="Proteomes" id="UP000662939"/>
    </source>
</evidence>
<reference evidence="1" key="1">
    <citation type="submission" date="2021-02" db="EMBL/GenBank/DDBJ databases">
        <title>Natronoglycomyces albus gen. nov., sp. nov, a haloalkaliphilic actinobacterium from a soda solonchak soil.</title>
        <authorList>
            <person name="Sorokin D.Y."/>
            <person name="Khijniak T.V."/>
            <person name="Zakharycheva A.P."/>
            <person name="Boueva O.V."/>
            <person name="Ariskina E.V."/>
            <person name="Hahnke R.L."/>
            <person name="Bunk B."/>
            <person name="Sproer C."/>
            <person name="Schumann P."/>
            <person name="Evtushenko L.I."/>
            <person name="Kublanov I.V."/>
        </authorList>
    </citation>
    <scope>NUCLEOTIDE SEQUENCE</scope>
    <source>
        <strain evidence="1">DSM 106290</strain>
    </source>
</reference>
<keyword evidence="2" id="KW-1185">Reference proteome</keyword>
<organism evidence="1 2">
    <name type="scientific">Natronoglycomyces albus</name>
    <dbReference type="NCBI Taxonomy" id="2811108"/>
    <lineage>
        <taxon>Bacteria</taxon>
        <taxon>Bacillati</taxon>
        <taxon>Actinomycetota</taxon>
        <taxon>Actinomycetes</taxon>
        <taxon>Glycomycetales</taxon>
        <taxon>Glycomycetaceae</taxon>
        <taxon>Natronoglycomyces</taxon>
    </lineage>
</organism>
<gene>
    <name evidence="1" type="ORF">JQS30_11265</name>
</gene>
<sequence length="77" mass="8506">MVTISEYGHPVVVPSDLAAALMKTFEETYDVAAVEKRLREAGYGPPDDREGWTIDFGRDPASEAKGMYWAPPSDSQE</sequence>
<protein>
    <submittedName>
        <fullName evidence="1">Uncharacterized protein</fullName>
    </submittedName>
</protein>
<name>A0A895XEV8_9ACTN</name>
<dbReference type="EMBL" id="CP070496">
    <property type="protein sequence ID" value="QSB04371.1"/>
    <property type="molecule type" value="Genomic_DNA"/>
</dbReference>
<dbReference type="Proteomes" id="UP000662939">
    <property type="component" value="Chromosome"/>
</dbReference>
<proteinExistence type="predicted"/>